<dbReference type="NCBIfam" id="TIGR01695">
    <property type="entry name" value="murJ_mviN"/>
    <property type="match status" value="1"/>
</dbReference>
<dbReference type="PIRSF" id="PIRSF002869">
    <property type="entry name" value="MviN"/>
    <property type="match status" value="1"/>
</dbReference>
<reference evidence="12 13" key="1">
    <citation type="submission" date="2017-06" db="EMBL/GenBank/DDBJ databases">
        <authorList>
            <person name="Kim H.J."/>
            <person name="Triplett B.A."/>
        </authorList>
    </citation>
    <scope>NUCLEOTIDE SEQUENCE [LARGE SCALE GENOMIC DNA]</scope>
    <source>
        <strain evidence="12 13">U15</strain>
    </source>
</reference>
<dbReference type="GO" id="GO:0009252">
    <property type="term" value="P:peptidoglycan biosynthetic process"/>
    <property type="evidence" value="ECO:0007669"/>
    <property type="project" value="UniProtKB-UniRule"/>
</dbReference>
<evidence type="ECO:0000256" key="9">
    <source>
        <dbReference type="ARBA" id="ARBA00061532"/>
    </source>
</evidence>
<keyword evidence="2 10" id="KW-1003">Cell membrane</keyword>
<keyword evidence="6 10" id="KW-1133">Transmembrane helix</keyword>
<dbReference type="GO" id="GO:0071555">
    <property type="term" value="P:cell wall organization"/>
    <property type="evidence" value="ECO:0007669"/>
    <property type="project" value="UniProtKB-UniRule"/>
</dbReference>
<dbReference type="InterPro" id="IPR004268">
    <property type="entry name" value="MurJ"/>
</dbReference>
<organism evidence="12 13">
    <name type="scientific">Noviherbaspirillum humi</name>
    <dbReference type="NCBI Taxonomy" id="1688639"/>
    <lineage>
        <taxon>Bacteria</taxon>
        <taxon>Pseudomonadati</taxon>
        <taxon>Pseudomonadota</taxon>
        <taxon>Betaproteobacteria</taxon>
        <taxon>Burkholderiales</taxon>
        <taxon>Oxalobacteraceae</taxon>
        <taxon>Noviherbaspirillum</taxon>
    </lineage>
</organism>
<dbReference type="GO" id="GO:0015648">
    <property type="term" value="F:lipid-linked peptidoglycan transporter activity"/>
    <property type="evidence" value="ECO:0007669"/>
    <property type="project" value="UniProtKB-UniRule"/>
</dbReference>
<evidence type="ECO:0000256" key="2">
    <source>
        <dbReference type="ARBA" id="ARBA00022475"/>
    </source>
</evidence>
<dbReference type="Pfam" id="PF03023">
    <property type="entry name" value="MurJ"/>
    <property type="match status" value="1"/>
</dbReference>
<feature type="transmembrane region" description="Helical" evidence="10">
    <location>
        <begin position="90"/>
        <end position="114"/>
    </location>
</feature>
<name>A0A239DWX4_9BURK</name>
<feature type="transmembrane region" description="Helical" evidence="10">
    <location>
        <begin position="480"/>
        <end position="506"/>
    </location>
</feature>
<comment type="caution">
    <text evidence="10">Lacks conserved residue(s) required for the propagation of feature annotation.</text>
</comment>
<dbReference type="InterPro" id="IPR051050">
    <property type="entry name" value="Lipid_II_flippase_MurJ/MviN"/>
</dbReference>
<keyword evidence="3 10" id="KW-0812">Transmembrane</keyword>
<sequence>MNLHKTLAAISGMTMISRVTGLLREFLIARAFGASAYTDAFFVAFRIPNLLRRLFAEGAFSQAFVPILAEYKNRQGEDATRRLTDHVATVLTWSLVLTCAVGILGAPAFVYLIATGLQSDPEAFRVSVVMTRIMFPYIGFMSFVALAGGILNTWRQFKIPAFTPVLLNLSFIFASLFVAPYLAQPVYALALAVFVGGVLQIALQISPLRRIGMLPRISFRLREAFADAGTKRVLKQMVPATAAVSVAQISLIINTNIASRLDNGSVSWLSYADRLMEFPTALLGVALGTILLPSLAKANADGDTEEYSSLLDWGLRLTFLLALPAAVMLATLSEALTATLFHYGKFDQQSVVMTGRALIAYGVGLIGLILVKILAPGFYAKQDIRTPVKIAIIVLILTQLMNLAFVPWIAHAGLALSVGLGACVNALFLFNGLRRRGIYVPNPGWTSFLLKLTGALFLLGGVSLWAGAQVDWIGMRAQPLLRAGMLAGVMVACGISYFGALLLMGFRARDFKRTSK</sequence>
<feature type="transmembrane region" description="Helical" evidence="10">
    <location>
        <begin position="317"/>
        <end position="338"/>
    </location>
</feature>
<evidence type="ECO:0000256" key="7">
    <source>
        <dbReference type="ARBA" id="ARBA00023136"/>
    </source>
</evidence>
<evidence type="ECO:0000256" key="11">
    <source>
        <dbReference type="PIRNR" id="PIRNR002869"/>
    </source>
</evidence>
<feature type="transmembrane region" description="Helical" evidence="10">
    <location>
        <begin position="415"/>
        <end position="433"/>
    </location>
</feature>
<feature type="transmembrane region" description="Helical" evidence="10">
    <location>
        <begin position="445"/>
        <end position="468"/>
    </location>
</feature>
<comment type="subcellular location">
    <subcellularLocation>
        <location evidence="10">Cell inner membrane</location>
        <topology evidence="10">Multi-pass membrane protein</topology>
    </subcellularLocation>
    <subcellularLocation>
        <location evidence="1">Cell membrane</location>
        <topology evidence="1">Multi-pass membrane protein</topology>
    </subcellularLocation>
</comment>
<evidence type="ECO:0000256" key="4">
    <source>
        <dbReference type="ARBA" id="ARBA00022960"/>
    </source>
</evidence>
<dbReference type="PRINTS" id="PR01806">
    <property type="entry name" value="VIRFACTRMVIN"/>
</dbReference>
<dbReference type="UniPathway" id="UPA00219"/>
<evidence type="ECO:0000313" key="12">
    <source>
        <dbReference type="EMBL" id="SNS36468.1"/>
    </source>
</evidence>
<keyword evidence="7 10" id="KW-0472">Membrane</keyword>
<dbReference type="Proteomes" id="UP000198284">
    <property type="component" value="Unassembled WGS sequence"/>
</dbReference>
<dbReference type="PANTHER" id="PTHR47019">
    <property type="entry name" value="LIPID II FLIPPASE MURJ"/>
    <property type="match status" value="1"/>
</dbReference>
<dbReference type="OrthoDB" id="9816572at2"/>
<evidence type="ECO:0000256" key="6">
    <source>
        <dbReference type="ARBA" id="ARBA00022989"/>
    </source>
</evidence>
<feature type="transmembrane region" description="Helical" evidence="10">
    <location>
        <begin position="358"/>
        <end position="378"/>
    </location>
</feature>
<keyword evidence="13" id="KW-1185">Reference proteome</keyword>
<feature type="transmembrane region" description="Helical" evidence="10">
    <location>
        <begin position="134"/>
        <end position="154"/>
    </location>
</feature>
<keyword evidence="4 10" id="KW-0133">Cell shape</keyword>
<gene>
    <name evidence="10" type="primary">murJ</name>
    <name evidence="12" type="ORF">SAMN06265795_102388</name>
</gene>
<comment type="pathway">
    <text evidence="10">Cell wall biogenesis; peptidoglycan biosynthesis.</text>
</comment>
<accession>A0A239DWX4</accession>
<dbReference type="RefSeq" id="WP_089398229.1">
    <property type="nucleotide sequence ID" value="NZ_FZOT01000002.1"/>
</dbReference>
<evidence type="ECO:0000256" key="5">
    <source>
        <dbReference type="ARBA" id="ARBA00022984"/>
    </source>
</evidence>
<evidence type="ECO:0000256" key="3">
    <source>
        <dbReference type="ARBA" id="ARBA00022692"/>
    </source>
</evidence>
<feature type="transmembrane region" description="Helical" evidence="10">
    <location>
        <begin position="161"/>
        <end position="181"/>
    </location>
</feature>
<evidence type="ECO:0000256" key="10">
    <source>
        <dbReference type="HAMAP-Rule" id="MF_02078"/>
    </source>
</evidence>
<proteinExistence type="inferred from homology"/>
<dbReference type="GO" id="GO:0034204">
    <property type="term" value="P:lipid translocation"/>
    <property type="evidence" value="ECO:0007669"/>
    <property type="project" value="TreeGrafter"/>
</dbReference>
<protein>
    <recommendedName>
        <fullName evidence="10">Probable lipid II flippase MurJ</fullName>
    </recommendedName>
</protein>
<dbReference type="CDD" id="cd13123">
    <property type="entry name" value="MATE_MurJ_like"/>
    <property type="match status" value="1"/>
</dbReference>
<dbReference type="EMBL" id="FZOT01000002">
    <property type="protein sequence ID" value="SNS36468.1"/>
    <property type="molecule type" value="Genomic_DNA"/>
</dbReference>
<keyword evidence="10" id="KW-0997">Cell inner membrane</keyword>
<evidence type="ECO:0000256" key="1">
    <source>
        <dbReference type="ARBA" id="ARBA00004651"/>
    </source>
</evidence>
<keyword evidence="10 11" id="KW-0813">Transport</keyword>
<evidence type="ECO:0000256" key="8">
    <source>
        <dbReference type="ARBA" id="ARBA00060041"/>
    </source>
</evidence>
<dbReference type="PANTHER" id="PTHR47019:SF1">
    <property type="entry name" value="LIPID II FLIPPASE MURJ"/>
    <property type="match status" value="1"/>
</dbReference>
<evidence type="ECO:0000313" key="13">
    <source>
        <dbReference type="Proteomes" id="UP000198284"/>
    </source>
</evidence>
<comment type="function">
    <text evidence="8 10 11">Involved in peptidoglycan biosynthesis. Transports lipid-linked peptidoglycan precursors from the inner to the outer leaflet of the cytoplasmic membrane.</text>
</comment>
<feature type="transmembrane region" description="Helical" evidence="10">
    <location>
        <begin position="390"/>
        <end position="409"/>
    </location>
</feature>
<feature type="transmembrane region" description="Helical" evidence="10">
    <location>
        <begin position="187"/>
        <end position="206"/>
    </location>
</feature>
<dbReference type="HAMAP" id="MF_02078">
    <property type="entry name" value="MurJ_MviN"/>
    <property type="match status" value="1"/>
</dbReference>
<dbReference type="GO" id="GO:0008360">
    <property type="term" value="P:regulation of cell shape"/>
    <property type="evidence" value="ECO:0007669"/>
    <property type="project" value="UniProtKB-UniRule"/>
</dbReference>
<keyword evidence="5 10" id="KW-0573">Peptidoglycan synthesis</keyword>
<keyword evidence="10 11" id="KW-0961">Cell wall biogenesis/degradation</keyword>
<dbReference type="AlphaFoldDB" id="A0A239DWX4"/>
<comment type="similarity">
    <text evidence="9 10 11">Belongs to the MurJ/MviN family.</text>
</comment>
<dbReference type="GO" id="GO:0005886">
    <property type="term" value="C:plasma membrane"/>
    <property type="evidence" value="ECO:0007669"/>
    <property type="project" value="UniProtKB-SubCell"/>
</dbReference>